<feature type="region of interest" description="Disordered" evidence="3">
    <location>
        <begin position="187"/>
        <end position="214"/>
    </location>
</feature>
<evidence type="ECO:0000256" key="3">
    <source>
        <dbReference type="SAM" id="MobiDB-lite"/>
    </source>
</evidence>
<dbReference type="Pfam" id="PF01494">
    <property type="entry name" value="FAD_binding_3"/>
    <property type="match status" value="1"/>
</dbReference>
<evidence type="ECO:0000256" key="1">
    <source>
        <dbReference type="ARBA" id="ARBA00023002"/>
    </source>
</evidence>
<evidence type="ECO:0000259" key="4">
    <source>
        <dbReference type="Pfam" id="PF01494"/>
    </source>
</evidence>
<gene>
    <name evidence="5" type="ORF">CKY47_01970</name>
</gene>
<accession>A0ABU0WSG1</accession>
<organism evidence="5 6">
    <name type="scientific">Saccharothrix yanglingensis</name>
    <dbReference type="NCBI Taxonomy" id="659496"/>
    <lineage>
        <taxon>Bacteria</taxon>
        <taxon>Bacillati</taxon>
        <taxon>Actinomycetota</taxon>
        <taxon>Actinomycetes</taxon>
        <taxon>Pseudonocardiales</taxon>
        <taxon>Pseudonocardiaceae</taxon>
        <taxon>Saccharothrix</taxon>
    </lineage>
</organism>
<feature type="domain" description="FAD-binding" evidence="4">
    <location>
        <begin position="122"/>
        <end position="303"/>
    </location>
</feature>
<dbReference type="PANTHER" id="PTHR13789">
    <property type="entry name" value="MONOOXYGENASE"/>
    <property type="match status" value="1"/>
</dbReference>
<dbReference type="Gene3D" id="3.50.50.60">
    <property type="entry name" value="FAD/NAD(P)-binding domain"/>
    <property type="match status" value="1"/>
</dbReference>
<comment type="caution">
    <text evidence="5">The sequence shown here is derived from an EMBL/GenBank/DDBJ whole genome shotgun (WGS) entry which is preliminary data.</text>
</comment>
<keyword evidence="1" id="KW-0560">Oxidoreductase</keyword>
<dbReference type="PRINTS" id="PR00420">
    <property type="entry name" value="RNGMNOXGNASE"/>
</dbReference>
<sequence length="352" mass="37115">MGGGIGGLTAAVGLHRTGWRVDVRERGSDPPSTGTGLCLPPEALRALDSLGVGDKTRRTALRHPDVPVRRPDGTALGVLGAAGAYLATRPELLRVLASALPPGTIRFSSPADLSTAGDFDVVIGADGVHSGVRGALFGTGVRRVGAVAWWGTSAVPVPVGGETWGRGAKVRLTPRADGRTDWHALVADRHDPSADEHTPAAPRTTDDPARPFADWHDPIPRLLAESTDLSRHDPLHLPPLPTYVRGRVALLGDAAHAATPDLGRGACEAIVDGVVLATCLTAPDTGAALRAYDRARRRRTQRLAFLSRRLNALATTGRATALRDTALRVALALRPHPERPWSHDLEPDELAG</sequence>
<dbReference type="Proteomes" id="UP001225605">
    <property type="component" value="Unassembled WGS sequence"/>
</dbReference>
<dbReference type="InterPro" id="IPR050493">
    <property type="entry name" value="FAD-dep_Monooxygenase_BioMet"/>
</dbReference>
<evidence type="ECO:0000313" key="5">
    <source>
        <dbReference type="EMBL" id="MDQ2582770.1"/>
    </source>
</evidence>
<protein>
    <submittedName>
        <fullName evidence="5">2-polyprenyl-6-methoxyphenol hydroxylase</fullName>
    </submittedName>
</protein>
<name>A0ABU0WSG1_9PSEU</name>
<evidence type="ECO:0000256" key="2">
    <source>
        <dbReference type="ARBA" id="ARBA00023033"/>
    </source>
</evidence>
<proteinExistence type="predicted"/>
<keyword evidence="2" id="KW-0503">Monooxygenase</keyword>
<dbReference type="PANTHER" id="PTHR13789:SF309">
    <property type="entry name" value="PUTATIVE (AFU_ORTHOLOGUE AFUA_6G14510)-RELATED"/>
    <property type="match status" value="1"/>
</dbReference>
<evidence type="ECO:0000313" key="6">
    <source>
        <dbReference type="Proteomes" id="UP001225605"/>
    </source>
</evidence>
<keyword evidence="6" id="KW-1185">Reference proteome</keyword>
<dbReference type="SUPFAM" id="SSF51905">
    <property type="entry name" value="FAD/NAD(P)-binding domain"/>
    <property type="match status" value="1"/>
</dbReference>
<reference evidence="5 6" key="1">
    <citation type="submission" date="2017-06" db="EMBL/GenBank/DDBJ databases">
        <title>Cultured bacterium strain Saccharothrix yanglingensis Hhs.015.</title>
        <authorList>
            <person name="Xia Y."/>
        </authorList>
    </citation>
    <scope>NUCLEOTIDE SEQUENCE [LARGE SCALE GENOMIC DNA]</scope>
    <source>
        <strain evidence="5 6">Hhs.015</strain>
    </source>
</reference>
<dbReference type="InterPro" id="IPR036188">
    <property type="entry name" value="FAD/NAD-bd_sf"/>
</dbReference>
<dbReference type="InterPro" id="IPR002938">
    <property type="entry name" value="FAD-bd"/>
</dbReference>
<dbReference type="EMBL" id="NSDM01000001">
    <property type="protein sequence ID" value="MDQ2582770.1"/>
    <property type="molecule type" value="Genomic_DNA"/>
</dbReference>